<organism evidence="1 2">
    <name type="scientific">Basidiobolus ranarum</name>
    <dbReference type="NCBI Taxonomy" id="34480"/>
    <lineage>
        <taxon>Eukaryota</taxon>
        <taxon>Fungi</taxon>
        <taxon>Fungi incertae sedis</taxon>
        <taxon>Zoopagomycota</taxon>
        <taxon>Entomophthoromycotina</taxon>
        <taxon>Basidiobolomycetes</taxon>
        <taxon>Basidiobolales</taxon>
        <taxon>Basidiobolaceae</taxon>
        <taxon>Basidiobolus</taxon>
    </lineage>
</organism>
<accession>A0ABR2VL84</accession>
<protein>
    <submittedName>
        <fullName evidence="1">Uncharacterized protein</fullName>
    </submittedName>
</protein>
<dbReference type="EMBL" id="JASJQH010009846">
    <property type="protein sequence ID" value="KAK9674982.1"/>
    <property type="molecule type" value="Genomic_DNA"/>
</dbReference>
<name>A0ABR2VL84_9FUNG</name>
<gene>
    <name evidence="1" type="ORF">K7432_016744</name>
</gene>
<dbReference type="Proteomes" id="UP001479436">
    <property type="component" value="Unassembled WGS sequence"/>
</dbReference>
<evidence type="ECO:0000313" key="2">
    <source>
        <dbReference type="Proteomes" id="UP001479436"/>
    </source>
</evidence>
<evidence type="ECO:0000313" key="1">
    <source>
        <dbReference type="EMBL" id="KAK9674982.1"/>
    </source>
</evidence>
<comment type="caution">
    <text evidence="1">The sequence shown here is derived from an EMBL/GenBank/DDBJ whole genome shotgun (WGS) entry which is preliminary data.</text>
</comment>
<proteinExistence type="predicted"/>
<reference evidence="1 2" key="1">
    <citation type="submission" date="2023-04" db="EMBL/GenBank/DDBJ databases">
        <title>Genome of Basidiobolus ranarum AG-B5.</title>
        <authorList>
            <person name="Stajich J.E."/>
            <person name="Carter-House D."/>
            <person name="Gryganskyi A."/>
        </authorList>
    </citation>
    <scope>NUCLEOTIDE SEQUENCE [LARGE SCALE GENOMIC DNA]</scope>
    <source>
        <strain evidence="1 2">AG-B5</strain>
    </source>
</reference>
<sequence>MSAFITEPDVLSFFQVNWLLENRFSEQMQSTPNLGQNHSGRPYQIPSSWLTVEGRSGVHVGDPWSSFCCEWGDCHYRVSRFPYQAFVEVDTANVQQKYADGTLNVHLSNLVLHDQLFWVMPQCWAALFLHRFTSIGLDG</sequence>
<keyword evidence="2" id="KW-1185">Reference proteome</keyword>